<evidence type="ECO:0000256" key="7">
    <source>
        <dbReference type="ARBA" id="ARBA00022692"/>
    </source>
</evidence>
<dbReference type="PRINTS" id="PR00344">
    <property type="entry name" value="BCTRLSENSOR"/>
</dbReference>
<gene>
    <name evidence="16" type="ORF">O4H49_13625</name>
</gene>
<evidence type="ECO:0000256" key="9">
    <source>
        <dbReference type="ARBA" id="ARBA00022777"/>
    </source>
</evidence>
<evidence type="ECO:0000256" key="10">
    <source>
        <dbReference type="ARBA" id="ARBA00022840"/>
    </source>
</evidence>
<dbReference type="RefSeq" id="WP_269423979.1">
    <property type="nucleotide sequence ID" value="NZ_JAPWGY010000004.1"/>
</dbReference>
<dbReference type="EC" id="2.7.13.3" evidence="3"/>
<dbReference type="Pfam" id="PF02518">
    <property type="entry name" value="HATPase_c"/>
    <property type="match status" value="1"/>
</dbReference>
<dbReference type="PANTHER" id="PTHR43065:SF46">
    <property type="entry name" value="C4-DICARBOXYLATE TRANSPORT SENSOR PROTEIN DCTB"/>
    <property type="match status" value="1"/>
</dbReference>
<reference evidence="16" key="1">
    <citation type="submission" date="2022-12" db="EMBL/GenBank/DDBJ databases">
        <title>Bacterial isolates from different developmental stages of Nematostella vectensis.</title>
        <authorList>
            <person name="Fraune S."/>
        </authorList>
    </citation>
    <scope>NUCLEOTIDE SEQUENCE</scope>
    <source>
        <strain evidence="16">G21630-S1</strain>
    </source>
</reference>
<keyword evidence="13 14" id="KW-0472">Membrane</keyword>
<evidence type="ECO:0000256" key="6">
    <source>
        <dbReference type="ARBA" id="ARBA00022679"/>
    </source>
</evidence>
<dbReference type="Proteomes" id="UP001069802">
    <property type="component" value="Unassembled WGS sequence"/>
</dbReference>
<feature type="transmembrane region" description="Helical" evidence="14">
    <location>
        <begin position="298"/>
        <end position="317"/>
    </location>
</feature>
<dbReference type="InterPro" id="IPR003661">
    <property type="entry name" value="HisK_dim/P_dom"/>
</dbReference>
<dbReference type="InterPro" id="IPR003594">
    <property type="entry name" value="HATPase_dom"/>
</dbReference>
<dbReference type="Gene3D" id="3.30.565.10">
    <property type="entry name" value="Histidine kinase-like ATPase, C-terminal domain"/>
    <property type="match status" value="1"/>
</dbReference>
<evidence type="ECO:0000313" key="16">
    <source>
        <dbReference type="EMBL" id="MCZ4281825.1"/>
    </source>
</evidence>
<evidence type="ECO:0000256" key="12">
    <source>
        <dbReference type="ARBA" id="ARBA00023012"/>
    </source>
</evidence>
<dbReference type="InterPro" id="IPR017055">
    <property type="entry name" value="Sig_transdc_His_kinase_DctB"/>
</dbReference>
<dbReference type="Pfam" id="PF00512">
    <property type="entry name" value="HisKA"/>
    <property type="match status" value="1"/>
</dbReference>
<evidence type="ECO:0000256" key="4">
    <source>
        <dbReference type="ARBA" id="ARBA00022475"/>
    </source>
</evidence>
<keyword evidence="8" id="KW-0547">Nucleotide-binding</keyword>
<evidence type="ECO:0000256" key="3">
    <source>
        <dbReference type="ARBA" id="ARBA00012438"/>
    </source>
</evidence>
<feature type="transmembrane region" description="Helical" evidence="14">
    <location>
        <begin position="12"/>
        <end position="34"/>
    </location>
</feature>
<dbReference type="EMBL" id="JAPWGY010000004">
    <property type="protein sequence ID" value="MCZ4281825.1"/>
    <property type="molecule type" value="Genomic_DNA"/>
</dbReference>
<keyword evidence="11 14" id="KW-1133">Transmembrane helix</keyword>
<keyword evidence="12" id="KW-0902">Two-component regulatory system</keyword>
<dbReference type="InterPro" id="IPR036097">
    <property type="entry name" value="HisK_dim/P_sf"/>
</dbReference>
<dbReference type="SUPFAM" id="SSF55874">
    <property type="entry name" value="ATPase domain of HSP90 chaperone/DNA topoisomerase II/histidine kinase"/>
    <property type="match status" value="1"/>
</dbReference>
<proteinExistence type="predicted"/>
<evidence type="ECO:0000256" key="5">
    <source>
        <dbReference type="ARBA" id="ARBA00022553"/>
    </source>
</evidence>
<evidence type="ECO:0000256" key="8">
    <source>
        <dbReference type="ARBA" id="ARBA00022741"/>
    </source>
</evidence>
<evidence type="ECO:0000259" key="15">
    <source>
        <dbReference type="PROSITE" id="PS50109"/>
    </source>
</evidence>
<keyword evidence="9" id="KW-0418">Kinase</keyword>
<dbReference type="PANTHER" id="PTHR43065">
    <property type="entry name" value="SENSOR HISTIDINE KINASE"/>
    <property type="match status" value="1"/>
</dbReference>
<dbReference type="Gene3D" id="1.10.287.130">
    <property type="match status" value="1"/>
</dbReference>
<dbReference type="InterPro" id="IPR004358">
    <property type="entry name" value="Sig_transdc_His_kin-like_C"/>
</dbReference>
<dbReference type="PIRSF" id="PIRSF036431">
    <property type="entry name" value="STHK_DctB"/>
    <property type="match status" value="1"/>
</dbReference>
<sequence length="602" mass="66866">MFLPYRHISLKVLAPWLGALAVGAVLVISVVQWMGYTSARELSQVAVDRLKLYHGTLHSALEKHRYLPFVLSRDEDIRELLTAGDGRAGLAVSVNRSLSATNQKAESDVLYVLNRQGTTLAASNWLEDRSFVGHNYAFRPYYKDAIEGRESGFFAVGATTGVPGFFMSHAVPDDTKGARGVIVVKVDLRPLQQQWHDGGEHVIVTDQNGVIFLSSRDEWRYRSLSLIDRDAMQRIRSERQFAGADLAPLALKRLKVFGEEVFEIDGQRFLVQKGPGGKPGWKILYLAPFSYITERQHTVFLIGSVLLFLCLTGGLFIRERRQKLFSAQRAREADRIEAINEMLRVEVEERKRTETRLLKIQSDLVQTGKLAALGQMSAAIAHEINQPMAAIRTFTASARVLLNKGKREQLGESLAEISSLTERMAKITGELKTFARKAPVELQEVDLRVALSKAIQLMQAVCEQDGVVIDFEDTGPETQVKGDVVRLEQVFVNLLRNAADALRLASEKKIKVILAGDEKYALVRIEDSGPGIDISNMDQLFDPFFTTKEVGEGMGLGLSISYGIVQDLGGDIRVENMKDGGACFIVKFPLVAYAERSFACSA</sequence>
<evidence type="ECO:0000256" key="14">
    <source>
        <dbReference type="SAM" id="Phobius"/>
    </source>
</evidence>
<dbReference type="InterPro" id="IPR005467">
    <property type="entry name" value="His_kinase_dom"/>
</dbReference>
<dbReference type="Gene3D" id="6.10.250.3020">
    <property type="match status" value="1"/>
</dbReference>
<keyword evidence="6" id="KW-0808">Transferase</keyword>
<accession>A0ABT4LL46</accession>
<dbReference type="SMART" id="SM00388">
    <property type="entry name" value="HisKA"/>
    <property type="match status" value="1"/>
</dbReference>
<keyword evidence="4" id="KW-1003">Cell membrane</keyword>
<dbReference type="CDD" id="cd00082">
    <property type="entry name" value="HisKA"/>
    <property type="match status" value="1"/>
</dbReference>
<keyword evidence="10 16" id="KW-0067">ATP-binding</keyword>
<comment type="subcellular location">
    <subcellularLocation>
        <location evidence="2">Cell membrane</location>
        <topology evidence="2">Multi-pass membrane protein</topology>
    </subcellularLocation>
</comment>
<dbReference type="Gene3D" id="3.30.450.20">
    <property type="entry name" value="PAS domain"/>
    <property type="match status" value="2"/>
</dbReference>
<dbReference type="InterPro" id="IPR029151">
    <property type="entry name" value="Sensor-like_sf"/>
</dbReference>
<dbReference type="InterPro" id="IPR033479">
    <property type="entry name" value="dCache_1"/>
</dbReference>
<dbReference type="PROSITE" id="PS50109">
    <property type="entry name" value="HIS_KIN"/>
    <property type="match status" value="1"/>
</dbReference>
<keyword evidence="5" id="KW-0597">Phosphoprotein</keyword>
<evidence type="ECO:0000256" key="11">
    <source>
        <dbReference type="ARBA" id="ARBA00022989"/>
    </source>
</evidence>
<dbReference type="GO" id="GO:0005524">
    <property type="term" value="F:ATP binding"/>
    <property type="evidence" value="ECO:0007669"/>
    <property type="project" value="UniProtKB-KW"/>
</dbReference>
<evidence type="ECO:0000256" key="13">
    <source>
        <dbReference type="ARBA" id="ARBA00023136"/>
    </source>
</evidence>
<dbReference type="SUPFAM" id="SSF103190">
    <property type="entry name" value="Sensory domain-like"/>
    <property type="match status" value="1"/>
</dbReference>
<dbReference type="Pfam" id="PF02743">
    <property type="entry name" value="dCache_1"/>
    <property type="match status" value="1"/>
</dbReference>
<dbReference type="InterPro" id="IPR036890">
    <property type="entry name" value="HATPase_C_sf"/>
</dbReference>
<comment type="catalytic activity">
    <reaction evidence="1">
        <text>ATP + protein L-histidine = ADP + protein N-phospho-L-histidine.</text>
        <dbReference type="EC" id="2.7.13.3"/>
    </reaction>
</comment>
<dbReference type="SUPFAM" id="SSF47384">
    <property type="entry name" value="Homodimeric domain of signal transducing histidine kinase"/>
    <property type="match status" value="1"/>
</dbReference>
<dbReference type="CDD" id="cd12914">
    <property type="entry name" value="PDC1_DGC_like"/>
    <property type="match status" value="1"/>
</dbReference>
<evidence type="ECO:0000256" key="2">
    <source>
        <dbReference type="ARBA" id="ARBA00004651"/>
    </source>
</evidence>
<evidence type="ECO:0000256" key="1">
    <source>
        <dbReference type="ARBA" id="ARBA00000085"/>
    </source>
</evidence>
<organism evidence="16 17">
    <name type="scientific">Kiloniella laminariae</name>
    <dbReference type="NCBI Taxonomy" id="454162"/>
    <lineage>
        <taxon>Bacteria</taxon>
        <taxon>Pseudomonadati</taxon>
        <taxon>Pseudomonadota</taxon>
        <taxon>Alphaproteobacteria</taxon>
        <taxon>Rhodospirillales</taxon>
        <taxon>Kiloniellaceae</taxon>
        <taxon>Kiloniella</taxon>
    </lineage>
</organism>
<name>A0ABT4LL46_9PROT</name>
<keyword evidence="7 14" id="KW-0812">Transmembrane</keyword>
<evidence type="ECO:0000313" key="17">
    <source>
        <dbReference type="Proteomes" id="UP001069802"/>
    </source>
</evidence>
<protein>
    <recommendedName>
        <fullName evidence="3">histidine kinase</fullName>
        <ecNumber evidence="3">2.7.13.3</ecNumber>
    </recommendedName>
</protein>
<dbReference type="SMART" id="SM00387">
    <property type="entry name" value="HATPase_c"/>
    <property type="match status" value="1"/>
</dbReference>
<feature type="domain" description="Histidine kinase" evidence="15">
    <location>
        <begin position="379"/>
        <end position="592"/>
    </location>
</feature>
<keyword evidence="17" id="KW-1185">Reference proteome</keyword>
<comment type="caution">
    <text evidence="16">The sequence shown here is derived from an EMBL/GenBank/DDBJ whole genome shotgun (WGS) entry which is preliminary data.</text>
</comment>